<dbReference type="InterPro" id="IPR023631">
    <property type="entry name" value="Amidase_dom"/>
</dbReference>
<proteinExistence type="predicted"/>
<dbReference type="InterPro" id="IPR000120">
    <property type="entry name" value="Amidase"/>
</dbReference>
<reference evidence="2 3" key="1">
    <citation type="submission" date="2019-08" db="EMBL/GenBank/DDBJ databases">
        <title>Complete genome sequence of Terriglobus albidus strain ORNL.</title>
        <authorList>
            <person name="Podar M."/>
        </authorList>
    </citation>
    <scope>NUCLEOTIDE SEQUENCE [LARGE SCALE GENOMIC DNA]</scope>
    <source>
        <strain evidence="2 3">ORNL</strain>
    </source>
</reference>
<evidence type="ECO:0000313" key="2">
    <source>
        <dbReference type="EMBL" id="QEE31228.1"/>
    </source>
</evidence>
<dbReference type="SUPFAM" id="SSF75304">
    <property type="entry name" value="Amidase signature (AS) enzymes"/>
    <property type="match status" value="1"/>
</dbReference>
<dbReference type="Gene3D" id="3.90.1300.10">
    <property type="entry name" value="Amidase signature (AS) domain"/>
    <property type="match status" value="1"/>
</dbReference>
<protein>
    <submittedName>
        <fullName evidence="2">Amidase</fullName>
    </submittedName>
</protein>
<dbReference type="KEGG" id="talb:FTW19_06955"/>
<feature type="domain" description="Amidase" evidence="1">
    <location>
        <begin position="160"/>
        <end position="541"/>
    </location>
</feature>
<dbReference type="InterPro" id="IPR006311">
    <property type="entry name" value="TAT_signal"/>
</dbReference>
<dbReference type="GO" id="GO:0050567">
    <property type="term" value="F:glutaminyl-tRNA synthase (glutamine-hydrolyzing) activity"/>
    <property type="evidence" value="ECO:0007669"/>
    <property type="project" value="TreeGrafter"/>
</dbReference>
<dbReference type="EMBL" id="CP042806">
    <property type="protein sequence ID" value="QEE31228.1"/>
    <property type="molecule type" value="Genomic_DNA"/>
</dbReference>
<dbReference type="PROSITE" id="PS51318">
    <property type="entry name" value="TAT"/>
    <property type="match status" value="1"/>
</dbReference>
<accession>A0A5B9EGQ3</accession>
<evidence type="ECO:0000313" key="3">
    <source>
        <dbReference type="Proteomes" id="UP000321820"/>
    </source>
</evidence>
<dbReference type="PANTHER" id="PTHR11895">
    <property type="entry name" value="TRANSAMIDASE"/>
    <property type="match status" value="1"/>
</dbReference>
<dbReference type="OrthoDB" id="9811471at2"/>
<dbReference type="AlphaFoldDB" id="A0A5B9EGQ3"/>
<name>A0A5B9EGQ3_9BACT</name>
<dbReference type="InterPro" id="IPR036928">
    <property type="entry name" value="AS_sf"/>
</dbReference>
<dbReference type="PANTHER" id="PTHR11895:SF73">
    <property type="entry name" value="AMIDASE FAMILY PROTEIN"/>
    <property type="match status" value="1"/>
</dbReference>
<keyword evidence="3" id="KW-1185">Reference proteome</keyword>
<sequence>MQADESRRRFLGVCAKAGVGATLFPGALYTLAAQAQQGAGPGADLATFAKISPEMIDQAAAMAGLTITEEQKKQLLDGVVEQRDSIRQLRDLHLPNRVAPAFSFDPVPSGMKLETAKKPAVLSTVPDVSGLSLSNEEKLAFATARELGELVRTRKISSVDLTKMYLSRLKRFDSQLHCVITFTEERALQQAAEADRQIAAGKHLGPLHGVPWGAKDLLSVKGCRTTWGAAGFEEQQFDTTATVVERLDKAGAVLLAKLSMGALAQGDLWFGARTRNPWNTKQGSSGSSAGSGSAVSAGLVGFAIGTETLGSISSPATRCGVTGLRPTFGFVPRTGAMALSWTMDKIGPICRSVEDCALVMDVIHGPDGQDRMVKEAAFSWDARFDWKKLRVGVLSAAFETPKFEEPKRKEGEADAAFTERVAMAKRNYERSVYDNHYDRVSLDALKKMGVTLIPVELPKLPWGAITPVLEVEAAAAFDELTLSGRDRLLTGQSSGDWPNTFRIARFYSGVDYVQAMRARTLGIEQMAELFAKVDVIVTPSGGAQLRATNLTGHPAVIVPNGLRGDDAPLPWKTGDGDPGNNGGPGTMTSITFLGQLYSDARLAALARAYQEATGFHKLHPKLA</sequence>
<dbReference type="Pfam" id="PF01425">
    <property type="entry name" value="Amidase"/>
    <property type="match status" value="1"/>
</dbReference>
<organism evidence="2 3">
    <name type="scientific">Terriglobus albidus</name>
    <dbReference type="NCBI Taxonomy" id="1592106"/>
    <lineage>
        <taxon>Bacteria</taxon>
        <taxon>Pseudomonadati</taxon>
        <taxon>Acidobacteriota</taxon>
        <taxon>Terriglobia</taxon>
        <taxon>Terriglobales</taxon>
        <taxon>Acidobacteriaceae</taxon>
        <taxon>Terriglobus</taxon>
    </lineage>
</organism>
<dbReference type="Proteomes" id="UP000321820">
    <property type="component" value="Chromosome"/>
</dbReference>
<gene>
    <name evidence="2" type="ORF">FTW19_06955</name>
</gene>
<evidence type="ECO:0000259" key="1">
    <source>
        <dbReference type="Pfam" id="PF01425"/>
    </source>
</evidence>